<keyword evidence="2" id="KW-1185">Reference proteome</keyword>
<evidence type="ECO:0000313" key="2">
    <source>
        <dbReference type="Proteomes" id="UP001497512"/>
    </source>
</evidence>
<reference evidence="1" key="1">
    <citation type="submission" date="2024-02" db="EMBL/GenBank/DDBJ databases">
        <authorList>
            <consortium name="ELIXIR-Norway"/>
            <consortium name="Elixir Norway"/>
        </authorList>
    </citation>
    <scope>NUCLEOTIDE SEQUENCE</scope>
</reference>
<dbReference type="Proteomes" id="UP001497512">
    <property type="component" value="Chromosome 3"/>
</dbReference>
<name>A0ABP0UK03_9BRYO</name>
<evidence type="ECO:0000313" key="1">
    <source>
        <dbReference type="EMBL" id="CAK9220308.1"/>
    </source>
</evidence>
<gene>
    <name evidence="1" type="ORF">CSSPTR1EN2_LOCUS15377</name>
</gene>
<accession>A0ABP0UK03</accession>
<sequence>MAVSVHVPVKFDGRQSDQTKNEVFLSKVRQSTNLLQQSFSIMDTPSTSCDGHISPLIYCPPNHEIAS</sequence>
<proteinExistence type="predicted"/>
<organism evidence="1 2">
    <name type="scientific">Sphagnum troendelagicum</name>
    <dbReference type="NCBI Taxonomy" id="128251"/>
    <lineage>
        <taxon>Eukaryota</taxon>
        <taxon>Viridiplantae</taxon>
        <taxon>Streptophyta</taxon>
        <taxon>Embryophyta</taxon>
        <taxon>Bryophyta</taxon>
        <taxon>Sphagnophytina</taxon>
        <taxon>Sphagnopsida</taxon>
        <taxon>Sphagnales</taxon>
        <taxon>Sphagnaceae</taxon>
        <taxon>Sphagnum</taxon>
    </lineage>
</organism>
<protein>
    <submittedName>
        <fullName evidence="1">Uncharacterized protein</fullName>
    </submittedName>
</protein>
<dbReference type="EMBL" id="OZ019895">
    <property type="protein sequence ID" value="CAK9220308.1"/>
    <property type="molecule type" value="Genomic_DNA"/>
</dbReference>